<dbReference type="AlphaFoldDB" id="A0A9L0T024"/>
<accession>A0A9L0T024</accession>
<comment type="subcellular location">
    <subcellularLocation>
        <location evidence="2">Nucleus membrane</location>
        <topology evidence="2">Peripheral membrane protein</topology>
    </subcellularLocation>
    <subcellularLocation>
        <location evidence="1 10">Nucleus</location>
        <location evidence="1 10">Nuclear pore complex</location>
    </subcellularLocation>
</comment>
<keyword evidence="10" id="KW-0813">Transport</keyword>
<evidence type="ECO:0000256" key="11">
    <source>
        <dbReference type="SAM" id="Phobius"/>
    </source>
</evidence>
<evidence type="ECO:0000313" key="12">
    <source>
        <dbReference type="Ensembl" id="ENSECAP00000079601.1"/>
    </source>
</evidence>
<feature type="transmembrane region" description="Helical" evidence="11">
    <location>
        <begin position="35"/>
        <end position="62"/>
    </location>
</feature>
<dbReference type="PANTHER" id="PTHR11225:SF4">
    <property type="entry name" value="NUCLEAR PORE COMPLEX PROTEIN NUP93"/>
    <property type="match status" value="1"/>
</dbReference>
<evidence type="ECO:0000256" key="5">
    <source>
        <dbReference type="ARBA" id="ARBA00023010"/>
    </source>
</evidence>
<keyword evidence="11" id="KW-0812">Transmembrane</keyword>
<evidence type="ECO:0000256" key="10">
    <source>
        <dbReference type="RuleBase" id="RU364035"/>
    </source>
</evidence>
<keyword evidence="11" id="KW-1133">Transmembrane helix</keyword>
<evidence type="ECO:0000256" key="3">
    <source>
        <dbReference type="ARBA" id="ARBA00010186"/>
    </source>
</evidence>
<dbReference type="GO" id="GO:0051028">
    <property type="term" value="P:mRNA transport"/>
    <property type="evidence" value="ECO:0007669"/>
    <property type="project" value="UniProtKB-KW"/>
</dbReference>
<evidence type="ECO:0000256" key="7">
    <source>
        <dbReference type="ARBA" id="ARBA00023242"/>
    </source>
</evidence>
<comment type="subunit">
    <text evidence="9">Part of the nuclear pore complex (NPC). Component of the p62 complex, a complex composed of NUP62 and NUP54. Forms a complex with NUP35, NUP155, NUP205 and lamin B; the interaction with NUP35 is direct. Does not interact with TPR. Interacts with SMAD4 and IPO7; translocates SMAD4 to the nucleus through the NPC upon BMP7 stimulation resulting in activation of SMAD4 signaling.</text>
</comment>
<evidence type="ECO:0000256" key="6">
    <source>
        <dbReference type="ARBA" id="ARBA00023132"/>
    </source>
</evidence>
<evidence type="ECO:0000256" key="2">
    <source>
        <dbReference type="ARBA" id="ARBA00004617"/>
    </source>
</evidence>
<sequence>MADFSEFVESSRSDDAVPRGLQCILFKETLQSYCLIGLFSASVISTFAGCSLFFFLLSLSLLSPSLFLPRLSILAVWSGKNLSTCSNKAHPHRRCGRAAVTNSIERSVTLYIWELQGFLKNEKDNALLSAIEESRKRTFGMAEEYHRESMLVEWEQVKQRILHTLLASGEDALDFTQESEPSYISDVGTPGRSSLDSIEMAYARQIYIYNEKIVNGHLQPTLVDLCASIAELDDKNISDMWTMVKRMTDVLLAPASDALKSRSRAEVRVEFVRQALGHLEQSYKNYTLVTVFGNLHQAQLGGVPGTYQLVRSFLNIKLPAPLPGLQDGEVEGHPVWALIYYCMRCGDLLAASQVVNRAQHQLGEFKTWFQEYMNSKDRRLSPATENKLRLHYRRALRNNTDPYKRAVYCIIGRCDVTDNQSEVADKTEDYLWLKLNQVCFDDDGTSSPQDRLTLSQFQKQLLEDYGESHFTVNQQPFLYFQVLFLTAQFEAAIAFLFRMERLRCHAVHVALVLFELKLLLKSSGQSAQLLSHEPGDPPCMRRLNFVRLLMLYTRKFESTDPREALQYFYFLRDEKDSQGENMFLRCVSELVIESREFDMILGKLENDGSRKPGVIDKFTSDTKPIINKVASVAENKGLFEEAAKLYDLAKNADKVLELMNKLLSPVVPQISAPQSNKERLKNMALAIAERYRAQGISANKFVDSTFYLLLDLITFFDEYHSGHIDRAFDIIDRLKLVPLNQESVEERVAAFRNFSDEIRHNLSEVLLATMNILFTQFKRLKGTSPSSASRPQRVIEDRDSQLRSQARALITFAGMIPYRTSGDTNARLVQMEVLMN</sequence>
<dbReference type="GO" id="GO:0017056">
    <property type="term" value="F:structural constituent of nuclear pore"/>
    <property type="evidence" value="ECO:0007669"/>
    <property type="project" value="InterPro"/>
</dbReference>
<dbReference type="Proteomes" id="UP000002281">
    <property type="component" value="Chromosome 3"/>
</dbReference>
<comment type="similarity">
    <text evidence="3 10">Belongs to the nucleoporin interacting component (NIC) family.</text>
</comment>
<keyword evidence="6 10" id="KW-0906">Nuclear pore complex</keyword>
<evidence type="ECO:0000313" key="13">
    <source>
        <dbReference type="Proteomes" id="UP000002281"/>
    </source>
</evidence>
<name>A0A9L0T024_HORSE</name>
<organism evidence="12 13">
    <name type="scientific">Equus caballus</name>
    <name type="common">Horse</name>
    <dbReference type="NCBI Taxonomy" id="9796"/>
    <lineage>
        <taxon>Eukaryota</taxon>
        <taxon>Metazoa</taxon>
        <taxon>Chordata</taxon>
        <taxon>Craniata</taxon>
        <taxon>Vertebrata</taxon>
        <taxon>Euteleostomi</taxon>
        <taxon>Mammalia</taxon>
        <taxon>Eutheria</taxon>
        <taxon>Laurasiatheria</taxon>
        <taxon>Perissodactyla</taxon>
        <taxon>Equidae</taxon>
        <taxon>Equus</taxon>
    </lineage>
</organism>
<reference evidence="12" key="3">
    <citation type="submission" date="2025-09" db="UniProtKB">
        <authorList>
            <consortium name="Ensembl"/>
        </authorList>
    </citation>
    <scope>IDENTIFICATION</scope>
    <source>
        <strain evidence="12">Thoroughbred</strain>
    </source>
</reference>
<keyword evidence="10 11" id="KW-0472">Membrane</keyword>
<evidence type="ECO:0000256" key="9">
    <source>
        <dbReference type="ARBA" id="ARBA00046935"/>
    </source>
</evidence>
<gene>
    <name evidence="12" type="primary">NUP93</name>
</gene>
<keyword evidence="13" id="KW-1185">Reference proteome</keyword>
<dbReference type="GO" id="GO:0015031">
    <property type="term" value="P:protein transport"/>
    <property type="evidence" value="ECO:0007669"/>
    <property type="project" value="UniProtKB-KW"/>
</dbReference>
<comment type="function">
    <text evidence="8">Plays a role in the nuclear pore complex (NPC) assembly and/or maintenance. May anchor nucleoporins, but not NUP153 and TPR, to the NPC. During renal development, regulates podocyte migration and proliferation through SMAD4 signaling.</text>
</comment>
<protein>
    <recommendedName>
        <fullName evidence="4 10">Nuclear pore complex protein Nup93</fullName>
    </recommendedName>
</protein>
<evidence type="ECO:0000256" key="1">
    <source>
        <dbReference type="ARBA" id="ARBA00004567"/>
    </source>
</evidence>
<dbReference type="Pfam" id="PF04097">
    <property type="entry name" value="Nic96"/>
    <property type="match status" value="1"/>
</dbReference>
<evidence type="ECO:0000256" key="4">
    <source>
        <dbReference type="ARBA" id="ARBA00017717"/>
    </source>
</evidence>
<dbReference type="OrthoDB" id="1918363at2759"/>
<keyword evidence="5 10" id="KW-0811">Translocation</keyword>
<dbReference type="GeneTree" id="ENSGT00390000016353"/>
<reference evidence="12 13" key="1">
    <citation type="journal article" date="2009" name="Science">
        <title>Genome sequence, comparative analysis, and population genetics of the domestic horse.</title>
        <authorList>
            <consortium name="Broad Institute Genome Sequencing Platform"/>
            <consortium name="Broad Institute Whole Genome Assembly Team"/>
            <person name="Wade C.M."/>
            <person name="Giulotto E."/>
            <person name="Sigurdsson S."/>
            <person name="Zoli M."/>
            <person name="Gnerre S."/>
            <person name="Imsland F."/>
            <person name="Lear T.L."/>
            <person name="Adelson D.L."/>
            <person name="Bailey E."/>
            <person name="Bellone R.R."/>
            <person name="Bloecker H."/>
            <person name="Distl O."/>
            <person name="Edgar R.C."/>
            <person name="Garber M."/>
            <person name="Leeb T."/>
            <person name="Mauceli E."/>
            <person name="MacLeod J.N."/>
            <person name="Penedo M.C.T."/>
            <person name="Raison J.M."/>
            <person name="Sharpe T."/>
            <person name="Vogel J."/>
            <person name="Andersson L."/>
            <person name="Antczak D.F."/>
            <person name="Biagi T."/>
            <person name="Binns M.M."/>
            <person name="Chowdhary B.P."/>
            <person name="Coleman S.J."/>
            <person name="Della Valle G."/>
            <person name="Fryc S."/>
            <person name="Guerin G."/>
            <person name="Hasegawa T."/>
            <person name="Hill E.W."/>
            <person name="Jurka J."/>
            <person name="Kiialainen A."/>
            <person name="Lindgren G."/>
            <person name="Liu J."/>
            <person name="Magnani E."/>
            <person name="Mickelson J.R."/>
            <person name="Murray J."/>
            <person name="Nergadze S.G."/>
            <person name="Onofrio R."/>
            <person name="Pedroni S."/>
            <person name="Piras M.F."/>
            <person name="Raudsepp T."/>
            <person name="Rocchi M."/>
            <person name="Roeed K.H."/>
            <person name="Ryder O.A."/>
            <person name="Searle S."/>
            <person name="Skow L."/>
            <person name="Swinburne J.E."/>
            <person name="Syvaenen A.C."/>
            <person name="Tozaki T."/>
            <person name="Valberg S.J."/>
            <person name="Vaudin M."/>
            <person name="White J.R."/>
            <person name="Zody M.C."/>
            <person name="Lander E.S."/>
            <person name="Lindblad-Toh K."/>
        </authorList>
    </citation>
    <scope>NUCLEOTIDE SEQUENCE [LARGE SCALE GENOMIC DNA]</scope>
    <source>
        <strain evidence="12 13">Thoroughbred</strain>
    </source>
</reference>
<dbReference type="PANTHER" id="PTHR11225">
    <property type="entry name" value="NUCLEAR PORE COMPLEX PROTEIN NUP93 NUCLEOPORIN NUP93 DEAD EYE PROTEIN"/>
    <property type="match status" value="1"/>
</dbReference>
<reference evidence="12" key="2">
    <citation type="submission" date="2025-08" db="UniProtKB">
        <authorList>
            <consortium name="Ensembl"/>
        </authorList>
    </citation>
    <scope>IDENTIFICATION</scope>
    <source>
        <strain evidence="12">Thoroughbred</strain>
    </source>
</reference>
<keyword evidence="10" id="KW-0509">mRNA transport</keyword>
<evidence type="ECO:0000256" key="8">
    <source>
        <dbReference type="ARBA" id="ARBA00045728"/>
    </source>
</evidence>
<proteinExistence type="inferred from homology"/>
<dbReference type="Ensembl" id="ENSECAT00000101741.1">
    <property type="protein sequence ID" value="ENSECAP00000079601.1"/>
    <property type="gene ID" value="ENSECAG00000002155.4"/>
</dbReference>
<dbReference type="GO" id="GO:0005643">
    <property type="term" value="C:nuclear pore"/>
    <property type="evidence" value="ECO:0007669"/>
    <property type="project" value="UniProtKB-SubCell"/>
</dbReference>
<dbReference type="InterPro" id="IPR007231">
    <property type="entry name" value="Nucleoporin_int_Nup93/Nic96"/>
</dbReference>
<keyword evidence="10" id="KW-0653">Protein transport</keyword>
<dbReference type="GO" id="GO:0031965">
    <property type="term" value="C:nuclear membrane"/>
    <property type="evidence" value="ECO:0007669"/>
    <property type="project" value="UniProtKB-SubCell"/>
</dbReference>
<keyword evidence="7 10" id="KW-0539">Nucleus</keyword>